<proteinExistence type="predicted"/>
<dbReference type="RefSeq" id="WP_215669053.1">
    <property type="nucleotide sequence ID" value="NZ_JAFJYC010000001.1"/>
</dbReference>
<sequence>MMVSLLAALLAASADAKAAPGEASGYGQESASPLDPIDDETIIIAEMVQPNGLTLSGWQLQSGIIFTLAQNQVVTNT</sequence>
<feature type="signal peptide" evidence="1">
    <location>
        <begin position="1"/>
        <end position="18"/>
    </location>
</feature>
<protein>
    <submittedName>
        <fullName evidence="2">Uncharacterized protein</fullName>
    </submittedName>
</protein>
<evidence type="ECO:0000256" key="1">
    <source>
        <dbReference type="SAM" id="SignalP"/>
    </source>
</evidence>
<accession>A0ABS5YA42</accession>
<keyword evidence="3" id="KW-1185">Reference proteome</keyword>
<organism evidence="2 3">
    <name type="scientific">Candidatus Sodalis endolongispinus</name>
    <dbReference type="NCBI Taxonomy" id="2812662"/>
    <lineage>
        <taxon>Bacteria</taxon>
        <taxon>Pseudomonadati</taxon>
        <taxon>Pseudomonadota</taxon>
        <taxon>Gammaproteobacteria</taxon>
        <taxon>Enterobacterales</taxon>
        <taxon>Bruguierivoracaceae</taxon>
        <taxon>Sodalis</taxon>
    </lineage>
</organism>
<dbReference type="EMBL" id="JAFJYC010000001">
    <property type="protein sequence ID" value="MBT9431839.1"/>
    <property type="molecule type" value="Genomic_DNA"/>
</dbReference>
<gene>
    <name evidence="2" type="ORF">JZM24_06265</name>
</gene>
<name>A0ABS5YA42_9GAMM</name>
<keyword evidence="1" id="KW-0732">Signal</keyword>
<feature type="chain" id="PRO_5045128591" evidence="1">
    <location>
        <begin position="19"/>
        <end position="77"/>
    </location>
</feature>
<evidence type="ECO:0000313" key="3">
    <source>
        <dbReference type="Proteomes" id="UP000811282"/>
    </source>
</evidence>
<evidence type="ECO:0000313" key="2">
    <source>
        <dbReference type="EMBL" id="MBT9431839.1"/>
    </source>
</evidence>
<comment type="caution">
    <text evidence="2">The sequence shown here is derived from an EMBL/GenBank/DDBJ whole genome shotgun (WGS) entry which is preliminary data.</text>
</comment>
<dbReference type="Proteomes" id="UP000811282">
    <property type="component" value="Unassembled WGS sequence"/>
</dbReference>
<reference evidence="2 3" key="1">
    <citation type="journal article" date="2021" name="Genome Biol. Evol.">
        <title>The evolution of interdependence in a four-way mealybug symbiosis.</title>
        <authorList>
            <person name="Garber A.I."/>
            <person name="Kupper M."/>
            <person name="Laetsch D.R."/>
            <person name="Weldon S.R."/>
            <person name="Ladinsky M.S."/>
            <person name="Bjorkman P.J."/>
            <person name="McCutcheon J.P."/>
        </authorList>
    </citation>
    <scope>NUCLEOTIDE SEQUENCE [LARGE SCALE GENOMIC DNA]</scope>
    <source>
        <strain evidence="2">SOD</strain>
    </source>
</reference>